<organism evidence="1 2">
    <name type="scientific">Cutibacterium granulosum TM11</name>
    <dbReference type="NCBI Taxonomy" id="1292373"/>
    <lineage>
        <taxon>Bacteria</taxon>
        <taxon>Bacillati</taxon>
        <taxon>Actinomycetota</taxon>
        <taxon>Actinomycetes</taxon>
        <taxon>Propionibacteriales</taxon>
        <taxon>Propionibacteriaceae</taxon>
        <taxon>Cutibacterium</taxon>
    </lineage>
</organism>
<proteinExistence type="predicted"/>
<evidence type="ECO:0000313" key="1">
    <source>
        <dbReference type="EMBL" id="ERF66143.1"/>
    </source>
</evidence>
<evidence type="ECO:0000313" key="2">
    <source>
        <dbReference type="Proteomes" id="UP000053711"/>
    </source>
</evidence>
<keyword evidence="2" id="KW-1185">Reference proteome</keyword>
<protein>
    <submittedName>
        <fullName evidence="1">Peptidase M23 family protein</fullName>
    </submittedName>
</protein>
<accession>A0ACB4UNH1</accession>
<reference evidence="1 2" key="1">
    <citation type="journal article" date="2013" name="BMC Genomics">
        <title>Comparative genomics reveals distinct host-interacting traits of three major human-associated propionibacteria.</title>
        <authorList>
            <person name="Mak T.N."/>
            <person name="Schmid M."/>
            <person name="Brzuszkiewicz E."/>
            <person name="Zeng G."/>
            <person name="Meyer R."/>
            <person name="Sfanos K.S."/>
            <person name="Brinkmann V."/>
            <person name="Meyer T.F."/>
            <person name="Bruggemann H."/>
        </authorList>
    </citation>
    <scope>NUCLEOTIDE SEQUENCE [LARGE SCALE GENOMIC DNA]</scope>
    <source>
        <strain evidence="1 2">TM11</strain>
    </source>
</reference>
<sequence>MRRLLPPAKSTTFTSPQRDAKDDPIAMSRRHRRVQGLALAFVVGLSGWAVSAAGTIHTASADDLTDRKDEVSKQITKSEAAAEGYSDEVNKAADALQKSQNDLDQARRTLQGAQDAVSQAKAADEAKAVELQKARSDLSRAEQKVKSNEAAQVREHRKLSVVVSRTVQQQTPMMGVATFLTNMDSGDMNARIQWSNALMAGGQQALDQLETRQIALSKARDVEKQARDRVAREKQAVEDLLERKQQAESAADTAKQDVAAAVTANEKAKKSADAKLAGERKHQDELRAEEDQLDKRIKERIAAAKRAEEARRRAEAERRAKEAAAKAAAEKKKAAEKAAARREAAAEKKAAKKAAAKHHGPASKAESTSRKSAKHSRPHRHHPKKAHKRSSGSTRKASSYFDYPVNGPITSPYGQRFHPVLHVWKLHDGTDFGASCGTPIRAPRDGVVAEKYFNRGYGNRLMLDHGKVGGHYVTTGYNHASSYTVGVGQHVSRGQIIGYVGTTGFSTGCHLHFMVWTDGNRENPMGRWF</sequence>
<gene>
    <name evidence="1" type="ORF">H640_05545</name>
</gene>
<dbReference type="Proteomes" id="UP000053711">
    <property type="component" value="Unassembled WGS sequence"/>
</dbReference>
<dbReference type="EMBL" id="AOST01000050">
    <property type="protein sequence ID" value="ERF66143.1"/>
    <property type="molecule type" value="Genomic_DNA"/>
</dbReference>
<name>A0ACB4UNH1_9ACTN</name>
<comment type="caution">
    <text evidence="1">The sequence shown here is derived from an EMBL/GenBank/DDBJ whole genome shotgun (WGS) entry which is preliminary data.</text>
</comment>